<reference evidence="5 6" key="1">
    <citation type="submission" date="2020-08" db="EMBL/GenBank/DDBJ databases">
        <title>Sequencing the genomes of 1000 actinobacteria strains.</title>
        <authorList>
            <person name="Klenk H.-P."/>
        </authorList>
    </citation>
    <scope>NUCLEOTIDE SEQUENCE [LARGE SCALE GENOMIC DNA]</scope>
    <source>
        <strain evidence="5 6">DSM 44936</strain>
    </source>
</reference>
<name>A0A7X0IKD4_9ACTN</name>
<organism evidence="5 6">
    <name type="scientific">Sphaerisporangium rubeum</name>
    <dbReference type="NCBI Taxonomy" id="321317"/>
    <lineage>
        <taxon>Bacteria</taxon>
        <taxon>Bacillati</taxon>
        <taxon>Actinomycetota</taxon>
        <taxon>Actinomycetes</taxon>
        <taxon>Streptosporangiales</taxon>
        <taxon>Streptosporangiaceae</taxon>
        <taxon>Sphaerisporangium</taxon>
    </lineage>
</organism>
<comment type="similarity">
    <text evidence="1">Belongs to the methyltransferase superfamily.</text>
</comment>
<sequence length="265" mass="28556">MSHEVFDRVAEYYDAARPGYPDGVYDAVASLCEMSLEGAVVVDVGAGTGISTRGLLARGARVTAIDPGERMLARLVSHAARPGVVVGDGNMLPLREGVADLVCYAQSWHWLRPADSIAEAVRVLRPGGVLAAWWNTVDLGATPDDAQGTGADWLVAFERRLAASCPAYWGPALPQWRVPQVARAMGEAGLSVQEAWIHWVRRISVDDMLLDLRSHAFVASLGDEAATAVVVRERDELRKAAPDGELEVPMRVYLAMARTPEDGDG</sequence>
<evidence type="ECO:0000256" key="3">
    <source>
        <dbReference type="ARBA" id="ARBA00022679"/>
    </source>
</evidence>
<evidence type="ECO:0000313" key="6">
    <source>
        <dbReference type="Proteomes" id="UP000555564"/>
    </source>
</evidence>
<dbReference type="AlphaFoldDB" id="A0A7X0IKD4"/>
<dbReference type="PANTHER" id="PTHR44942">
    <property type="entry name" value="METHYLTRANSF_11 DOMAIN-CONTAINING PROTEIN"/>
    <property type="match status" value="1"/>
</dbReference>
<proteinExistence type="inferred from homology"/>
<accession>A0A7X0IKD4</accession>
<protein>
    <submittedName>
        <fullName evidence="5">SAM-dependent methyltransferase</fullName>
    </submittedName>
</protein>
<evidence type="ECO:0000313" key="5">
    <source>
        <dbReference type="EMBL" id="MBB6476805.1"/>
    </source>
</evidence>
<comment type="caution">
    <text evidence="5">The sequence shown here is derived from an EMBL/GenBank/DDBJ whole genome shotgun (WGS) entry which is preliminary data.</text>
</comment>
<dbReference type="CDD" id="cd02440">
    <property type="entry name" value="AdoMet_MTases"/>
    <property type="match status" value="1"/>
</dbReference>
<dbReference type="Pfam" id="PF08241">
    <property type="entry name" value="Methyltransf_11"/>
    <property type="match status" value="1"/>
</dbReference>
<keyword evidence="2 5" id="KW-0489">Methyltransferase</keyword>
<dbReference type="GO" id="GO:0032259">
    <property type="term" value="P:methylation"/>
    <property type="evidence" value="ECO:0007669"/>
    <property type="project" value="UniProtKB-KW"/>
</dbReference>
<evidence type="ECO:0000256" key="2">
    <source>
        <dbReference type="ARBA" id="ARBA00022603"/>
    </source>
</evidence>
<dbReference type="EMBL" id="JACHIU010000001">
    <property type="protein sequence ID" value="MBB6476805.1"/>
    <property type="molecule type" value="Genomic_DNA"/>
</dbReference>
<dbReference type="PANTHER" id="PTHR44942:SF4">
    <property type="entry name" value="METHYLTRANSFERASE TYPE 11 DOMAIN-CONTAINING PROTEIN"/>
    <property type="match status" value="1"/>
</dbReference>
<dbReference type="InterPro" id="IPR051052">
    <property type="entry name" value="Diverse_substrate_MTase"/>
</dbReference>
<evidence type="ECO:0000256" key="1">
    <source>
        <dbReference type="ARBA" id="ARBA00008361"/>
    </source>
</evidence>
<dbReference type="Gene3D" id="3.40.50.150">
    <property type="entry name" value="Vaccinia Virus protein VP39"/>
    <property type="match status" value="1"/>
</dbReference>
<dbReference type="Proteomes" id="UP000555564">
    <property type="component" value="Unassembled WGS sequence"/>
</dbReference>
<feature type="domain" description="Methyltransferase type 11" evidence="4">
    <location>
        <begin position="42"/>
        <end position="131"/>
    </location>
</feature>
<dbReference type="RefSeq" id="WP_184987083.1">
    <property type="nucleotide sequence ID" value="NZ_BAAALO010000006.1"/>
</dbReference>
<dbReference type="SUPFAM" id="SSF53335">
    <property type="entry name" value="S-adenosyl-L-methionine-dependent methyltransferases"/>
    <property type="match status" value="1"/>
</dbReference>
<dbReference type="GO" id="GO:0008757">
    <property type="term" value="F:S-adenosylmethionine-dependent methyltransferase activity"/>
    <property type="evidence" value="ECO:0007669"/>
    <property type="project" value="InterPro"/>
</dbReference>
<keyword evidence="6" id="KW-1185">Reference proteome</keyword>
<keyword evidence="3 5" id="KW-0808">Transferase</keyword>
<dbReference type="InterPro" id="IPR029063">
    <property type="entry name" value="SAM-dependent_MTases_sf"/>
</dbReference>
<gene>
    <name evidence="5" type="ORF">BJ992_006236</name>
</gene>
<evidence type="ECO:0000259" key="4">
    <source>
        <dbReference type="Pfam" id="PF08241"/>
    </source>
</evidence>
<dbReference type="InterPro" id="IPR013216">
    <property type="entry name" value="Methyltransf_11"/>
</dbReference>